<gene>
    <name evidence="7" type="ORF">D8674_027902</name>
</gene>
<reference evidence="7 8" key="3">
    <citation type="submission" date="2019-11" db="EMBL/GenBank/DDBJ databases">
        <title>A de novo genome assembly of a pear dwarfing rootstock.</title>
        <authorList>
            <person name="Wang F."/>
            <person name="Wang J."/>
            <person name="Li S."/>
            <person name="Zhang Y."/>
            <person name="Fang M."/>
            <person name="Ma L."/>
            <person name="Zhao Y."/>
            <person name="Jiang S."/>
        </authorList>
    </citation>
    <scope>NUCLEOTIDE SEQUENCE [LARGE SCALE GENOMIC DNA]</scope>
    <source>
        <strain evidence="7">S2</strain>
        <tissue evidence="7">Leaf</tissue>
    </source>
</reference>
<dbReference type="FunFam" id="3.10.110.10:FF:000028">
    <property type="entry name" value="Probable ubiquitin-conjugating enzyme E2 23"/>
    <property type="match status" value="1"/>
</dbReference>
<dbReference type="AlphaFoldDB" id="A0A5N5IC44"/>
<keyword evidence="5" id="KW-0067">ATP-binding</keyword>
<dbReference type="PROSITE" id="PS50127">
    <property type="entry name" value="UBC_2"/>
    <property type="match status" value="1"/>
</dbReference>
<dbReference type="EMBL" id="SMOL01000004">
    <property type="protein sequence ID" value="KAB2637368.1"/>
    <property type="molecule type" value="Genomic_DNA"/>
</dbReference>
<dbReference type="SMART" id="SM00212">
    <property type="entry name" value="UBCc"/>
    <property type="match status" value="1"/>
</dbReference>
<dbReference type="Pfam" id="PF23044">
    <property type="entry name" value="SH3-C_UBE2O"/>
    <property type="match status" value="1"/>
</dbReference>
<evidence type="ECO:0000256" key="3">
    <source>
        <dbReference type="ARBA" id="ARBA00022741"/>
    </source>
</evidence>
<evidence type="ECO:0000256" key="1">
    <source>
        <dbReference type="ARBA" id="ARBA00012486"/>
    </source>
</evidence>
<dbReference type="GO" id="GO:0061631">
    <property type="term" value="F:ubiquitin conjugating enzyme activity"/>
    <property type="evidence" value="ECO:0007669"/>
    <property type="project" value="UniProtKB-EC"/>
</dbReference>
<reference evidence="8" key="2">
    <citation type="submission" date="2019-10" db="EMBL/GenBank/DDBJ databases">
        <title>A de novo genome assembly of a pear dwarfing rootstock.</title>
        <authorList>
            <person name="Wang F."/>
            <person name="Wang J."/>
            <person name="Li S."/>
            <person name="Zhang Y."/>
            <person name="Fang M."/>
            <person name="Ma L."/>
            <person name="Zhao Y."/>
            <person name="Jiang S."/>
        </authorList>
    </citation>
    <scope>NUCLEOTIDE SEQUENCE [LARGE SCALE GENOMIC DNA]</scope>
</reference>
<comment type="caution">
    <text evidence="7">The sequence shown here is derived from an EMBL/GenBank/DDBJ whole genome shotgun (WGS) entry which is preliminary data.</text>
</comment>
<feature type="domain" description="UBC core" evidence="6">
    <location>
        <begin position="352"/>
        <end position="512"/>
    </location>
</feature>
<dbReference type="Pfam" id="PF00179">
    <property type="entry name" value="UQ_con"/>
    <property type="match status" value="1"/>
</dbReference>
<dbReference type="PANTHER" id="PTHR46116:SF15">
    <property type="entry name" value="(E3-INDEPENDENT) E2 UBIQUITIN-CONJUGATING ENZYME"/>
    <property type="match status" value="1"/>
</dbReference>
<evidence type="ECO:0000256" key="2">
    <source>
        <dbReference type="ARBA" id="ARBA00022679"/>
    </source>
</evidence>
<evidence type="ECO:0000259" key="6">
    <source>
        <dbReference type="PROSITE" id="PS50127"/>
    </source>
</evidence>
<dbReference type="PANTHER" id="PTHR46116">
    <property type="entry name" value="(E3-INDEPENDENT) E2 UBIQUITIN-CONJUGATING ENZYME"/>
    <property type="match status" value="1"/>
</dbReference>
<dbReference type="InterPro" id="IPR000608">
    <property type="entry name" value="UBC"/>
</dbReference>
<dbReference type="Proteomes" id="UP000327157">
    <property type="component" value="Chromosome 5"/>
</dbReference>
<proteinExistence type="predicted"/>
<dbReference type="InterPro" id="IPR057734">
    <property type="entry name" value="UBE2O-like_SH3-C"/>
</dbReference>
<keyword evidence="4" id="KW-0833">Ubl conjugation pathway</keyword>
<name>A0A5N5IC44_9ROSA</name>
<dbReference type="GO" id="GO:0005524">
    <property type="term" value="F:ATP binding"/>
    <property type="evidence" value="ECO:0007669"/>
    <property type="project" value="UniProtKB-KW"/>
</dbReference>
<evidence type="ECO:0000256" key="4">
    <source>
        <dbReference type="ARBA" id="ARBA00022786"/>
    </source>
</evidence>
<evidence type="ECO:0000313" key="7">
    <source>
        <dbReference type="EMBL" id="KAB2637368.1"/>
    </source>
</evidence>
<sequence>MNALLSDSDWESFSETDSSMDQEENEYFYGGHASNILSSLEASIGKIDDFLAFERGFVYGDMVSSVRDPSGQMGRVVGINMLVDLESDNGNIIKDVNSTNLSKIRSISVGDYVVSGPWLGRVDREAASDDKNCGGDQEYYTDKRYLSHIGNVIGFKDGAVEVRWATGITSKVPPYEIFRFDKHEVSAALPAEDDIEDLNREMIQNEKQPSNQNGKGLLNLDDVSKVGKDYTRESSSSFLPQAAIGFFTSIAASLFGSHESVPLSAPSPSVCISEVGNESEIPHEKGIAETCDLFTEQQSTTELERFEGNSIPHSKANDSVDQFRQFHIIADCTDHHFHGANKELALSQVKRGWMKRVQQEWSIFEKDLPEQIYVRAFEERMDLLRAAIVGAPGTPYHDGLFFFDIYLPPEYPHEPPMVHYTSGGLRVNPNLYESGKVCLSLLNTWTGTGTEVWNPGGSTILQVLLSLQALVLNDKPYFNEAGYDQQIGRTEGEKNSVSYNENAFLMTCKSMLYTLHKPPKHFEELVIEHFTRRCQNILMACKAYMDGAPVGCAVGFEKTEDKDGKGSSTGFKIMLSKLLPKLVEAFSAKGIDCNQFIGPEK</sequence>
<dbReference type="OrthoDB" id="47801at2759"/>
<dbReference type="SUPFAM" id="SSF54495">
    <property type="entry name" value="UBC-like"/>
    <property type="match status" value="1"/>
</dbReference>
<dbReference type="Gene3D" id="3.10.110.10">
    <property type="entry name" value="Ubiquitin Conjugating Enzyme"/>
    <property type="match status" value="1"/>
</dbReference>
<protein>
    <recommendedName>
        <fullName evidence="1">E2 ubiquitin-conjugating enzyme</fullName>
        <ecNumber evidence="1">2.3.2.23</ecNumber>
    </recommendedName>
</protein>
<dbReference type="EC" id="2.3.2.23" evidence="1"/>
<accession>A0A5N5IC44</accession>
<dbReference type="CDD" id="cd23837">
    <property type="entry name" value="UBCc_UBE2O"/>
    <property type="match status" value="1"/>
</dbReference>
<keyword evidence="3" id="KW-0547">Nucleotide-binding</keyword>
<reference evidence="7 8" key="1">
    <citation type="submission" date="2019-09" db="EMBL/GenBank/DDBJ databases">
        <authorList>
            <person name="Ou C."/>
        </authorList>
    </citation>
    <scope>NUCLEOTIDE SEQUENCE [LARGE SCALE GENOMIC DNA]</scope>
    <source>
        <strain evidence="7">S2</strain>
        <tissue evidence="7">Leaf</tissue>
    </source>
</reference>
<organism evidence="7 8">
    <name type="scientific">Pyrus ussuriensis x Pyrus communis</name>
    <dbReference type="NCBI Taxonomy" id="2448454"/>
    <lineage>
        <taxon>Eukaryota</taxon>
        <taxon>Viridiplantae</taxon>
        <taxon>Streptophyta</taxon>
        <taxon>Embryophyta</taxon>
        <taxon>Tracheophyta</taxon>
        <taxon>Spermatophyta</taxon>
        <taxon>Magnoliopsida</taxon>
        <taxon>eudicotyledons</taxon>
        <taxon>Gunneridae</taxon>
        <taxon>Pentapetalae</taxon>
        <taxon>rosids</taxon>
        <taxon>fabids</taxon>
        <taxon>Rosales</taxon>
        <taxon>Rosaceae</taxon>
        <taxon>Amygdaloideae</taxon>
        <taxon>Maleae</taxon>
        <taxon>Pyrus</taxon>
    </lineage>
</organism>
<keyword evidence="8" id="KW-1185">Reference proteome</keyword>
<evidence type="ECO:0000313" key="8">
    <source>
        <dbReference type="Proteomes" id="UP000327157"/>
    </source>
</evidence>
<keyword evidence="2" id="KW-0808">Transferase</keyword>
<evidence type="ECO:0000256" key="5">
    <source>
        <dbReference type="ARBA" id="ARBA00022840"/>
    </source>
</evidence>
<dbReference type="InterPro" id="IPR016135">
    <property type="entry name" value="UBQ-conjugating_enzyme/RWD"/>
</dbReference>